<dbReference type="Gene3D" id="3.30.70.1060">
    <property type="entry name" value="Dimeric alpha+beta barrel"/>
    <property type="match status" value="1"/>
</dbReference>
<evidence type="ECO:0000313" key="4">
    <source>
        <dbReference type="Proteomes" id="UP000249688"/>
    </source>
</evidence>
<dbReference type="AlphaFoldDB" id="A0A2W7IFT3"/>
<comment type="similarity">
    <text evidence="1">Belongs to the YciI family.</text>
</comment>
<proteinExistence type="inferred from homology"/>
<feature type="domain" description="YCII-related" evidence="2">
    <location>
        <begin position="1"/>
        <end position="86"/>
    </location>
</feature>
<accession>A0A2W7IFT3</accession>
<organism evidence="3 4">
    <name type="scientific">Humitalea rosea</name>
    <dbReference type="NCBI Taxonomy" id="990373"/>
    <lineage>
        <taxon>Bacteria</taxon>
        <taxon>Pseudomonadati</taxon>
        <taxon>Pseudomonadota</taxon>
        <taxon>Alphaproteobacteria</taxon>
        <taxon>Acetobacterales</taxon>
        <taxon>Roseomonadaceae</taxon>
        <taxon>Humitalea</taxon>
    </lineage>
</organism>
<reference evidence="3 4" key="1">
    <citation type="submission" date="2018-06" db="EMBL/GenBank/DDBJ databases">
        <title>Genomic Encyclopedia of Archaeal and Bacterial Type Strains, Phase II (KMG-II): from individual species to whole genera.</title>
        <authorList>
            <person name="Goeker M."/>
        </authorList>
    </citation>
    <scope>NUCLEOTIDE SEQUENCE [LARGE SCALE GENOMIC DNA]</scope>
    <source>
        <strain evidence="3 4">DSM 24525</strain>
    </source>
</reference>
<dbReference type="InterPro" id="IPR051807">
    <property type="entry name" value="Sec-metab_biosynth-assoc"/>
</dbReference>
<gene>
    <name evidence="3" type="ORF">C8P66_11013</name>
</gene>
<dbReference type="OrthoDB" id="2293521at2"/>
<dbReference type="Proteomes" id="UP000249688">
    <property type="component" value="Unassembled WGS sequence"/>
</dbReference>
<dbReference type="EMBL" id="QKYU01000010">
    <property type="protein sequence ID" value="PZW45816.1"/>
    <property type="molecule type" value="Genomic_DNA"/>
</dbReference>
<dbReference type="InterPro" id="IPR011008">
    <property type="entry name" value="Dimeric_a/b-barrel"/>
</dbReference>
<keyword evidence="4" id="KW-1185">Reference proteome</keyword>
<name>A0A2W7IFT3_9PROT</name>
<dbReference type="RefSeq" id="WP_111398093.1">
    <property type="nucleotide sequence ID" value="NZ_QKYU01000010.1"/>
</dbReference>
<evidence type="ECO:0000313" key="3">
    <source>
        <dbReference type="EMBL" id="PZW45816.1"/>
    </source>
</evidence>
<protein>
    <recommendedName>
        <fullName evidence="2">YCII-related domain-containing protein</fullName>
    </recommendedName>
</protein>
<dbReference type="SUPFAM" id="SSF54909">
    <property type="entry name" value="Dimeric alpha+beta barrel"/>
    <property type="match status" value="1"/>
</dbReference>
<dbReference type="InterPro" id="IPR005545">
    <property type="entry name" value="YCII"/>
</dbReference>
<comment type="caution">
    <text evidence="3">The sequence shown here is derived from an EMBL/GenBank/DDBJ whole genome shotgun (WGS) entry which is preliminary data.</text>
</comment>
<dbReference type="Pfam" id="PF03795">
    <property type="entry name" value="YCII"/>
    <property type="match status" value="1"/>
</dbReference>
<evidence type="ECO:0000256" key="1">
    <source>
        <dbReference type="ARBA" id="ARBA00007689"/>
    </source>
</evidence>
<evidence type="ECO:0000259" key="2">
    <source>
        <dbReference type="Pfam" id="PF03795"/>
    </source>
</evidence>
<dbReference type="PANTHER" id="PTHR33606:SF3">
    <property type="entry name" value="PROTEIN YCII"/>
    <property type="match status" value="1"/>
</dbReference>
<dbReference type="PANTHER" id="PTHR33606">
    <property type="entry name" value="PROTEIN YCII"/>
    <property type="match status" value="1"/>
</dbReference>
<sequence length="96" mass="10300">MLFAIQNVDRPGTNELRVTTRPPHVAWLEANIARLVFVGPVLAEDGASCGSILVVEAESLDDARAFAAADPYAEAGLFESTVVRGFRPVFRDGAKV</sequence>